<dbReference type="PANTHER" id="PTHR30204:SF94">
    <property type="entry name" value="HEAVY METAL-DEPENDENT TRANSCRIPTIONAL REGULATOR HI_0293-RELATED"/>
    <property type="match status" value="1"/>
</dbReference>
<dbReference type="PROSITE" id="PS50937">
    <property type="entry name" value="HTH_MERR_2"/>
    <property type="match status" value="1"/>
</dbReference>
<keyword evidence="6" id="KW-1185">Reference proteome</keyword>
<organism evidence="5 6">
    <name type="scientific">Eisenbergiella massiliensis</name>
    <dbReference type="NCBI Taxonomy" id="1720294"/>
    <lineage>
        <taxon>Bacteria</taxon>
        <taxon>Bacillati</taxon>
        <taxon>Bacillota</taxon>
        <taxon>Clostridia</taxon>
        <taxon>Lachnospirales</taxon>
        <taxon>Lachnospiraceae</taxon>
        <taxon>Eisenbergiella</taxon>
    </lineage>
</organism>
<keyword evidence="1" id="KW-0805">Transcription regulation</keyword>
<evidence type="ECO:0000256" key="1">
    <source>
        <dbReference type="ARBA" id="ARBA00023015"/>
    </source>
</evidence>
<dbReference type="RefSeq" id="WP_117543310.1">
    <property type="nucleotide sequence ID" value="NZ_QVLV01000001.1"/>
</dbReference>
<dbReference type="CDD" id="cd00592">
    <property type="entry name" value="HTH_MerR-like"/>
    <property type="match status" value="1"/>
</dbReference>
<evidence type="ECO:0000256" key="2">
    <source>
        <dbReference type="ARBA" id="ARBA00023125"/>
    </source>
</evidence>
<evidence type="ECO:0000313" key="5">
    <source>
        <dbReference type="EMBL" id="RGE64894.1"/>
    </source>
</evidence>
<dbReference type="InterPro" id="IPR047057">
    <property type="entry name" value="MerR_fam"/>
</dbReference>
<dbReference type="Gene3D" id="1.10.1660.10">
    <property type="match status" value="1"/>
</dbReference>
<reference evidence="5" key="1">
    <citation type="submission" date="2018-08" db="EMBL/GenBank/DDBJ databases">
        <title>A genome reference for cultivated species of the human gut microbiota.</title>
        <authorList>
            <person name="Zou Y."/>
            <person name="Xue W."/>
            <person name="Luo G."/>
        </authorList>
    </citation>
    <scope>NUCLEOTIDE SEQUENCE [LARGE SCALE GENOMIC DNA]</scope>
    <source>
        <strain evidence="5">TF05-5AC</strain>
    </source>
</reference>
<keyword evidence="3" id="KW-0804">Transcription</keyword>
<dbReference type="Pfam" id="PF13411">
    <property type="entry name" value="MerR_1"/>
    <property type="match status" value="1"/>
</dbReference>
<proteinExistence type="predicted"/>
<dbReference type="InterPro" id="IPR000551">
    <property type="entry name" value="MerR-type_HTH_dom"/>
</dbReference>
<evidence type="ECO:0000313" key="6">
    <source>
        <dbReference type="Proteomes" id="UP000260812"/>
    </source>
</evidence>
<name>A0A3E3ICU4_9FIRM</name>
<dbReference type="SMART" id="SM00422">
    <property type="entry name" value="HTH_MERR"/>
    <property type="match status" value="1"/>
</dbReference>
<feature type="domain" description="HTH merR-type" evidence="4">
    <location>
        <begin position="3"/>
        <end position="72"/>
    </location>
</feature>
<dbReference type="GO" id="GO:0003677">
    <property type="term" value="F:DNA binding"/>
    <property type="evidence" value="ECO:0007669"/>
    <property type="project" value="UniProtKB-KW"/>
</dbReference>
<keyword evidence="2" id="KW-0238">DNA-binding</keyword>
<dbReference type="GO" id="GO:0003700">
    <property type="term" value="F:DNA-binding transcription factor activity"/>
    <property type="evidence" value="ECO:0007669"/>
    <property type="project" value="InterPro"/>
</dbReference>
<dbReference type="SUPFAM" id="SSF46955">
    <property type="entry name" value="Putative DNA-binding domain"/>
    <property type="match status" value="1"/>
</dbReference>
<dbReference type="PANTHER" id="PTHR30204">
    <property type="entry name" value="REDOX-CYCLING DRUG-SENSING TRANSCRIPTIONAL ACTIVATOR SOXR"/>
    <property type="match status" value="1"/>
</dbReference>
<evidence type="ECO:0000259" key="4">
    <source>
        <dbReference type="PROSITE" id="PS50937"/>
    </source>
</evidence>
<dbReference type="AlphaFoldDB" id="A0A3E3ICU4"/>
<gene>
    <name evidence="5" type="ORF">DXC51_00735</name>
</gene>
<comment type="caution">
    <text evidence="5">The sequence shown here is derived from an EMBL/GenBank/DDBJ whole genome shotgun (WGS) entry which is preliminary data.</text>
</comment>
<dbReference type="Proteomes" id="UP000260812">
    <property type="component" value="Unassembled WGS sequence"/>
</dbReference>
<dbReference type="InterPro" id="IPR009061">
    <property type="entry name" value="DNA-bd_dom_put_sf"/>
</dbReference>
<evidence type="ECO:0000256" key="3">
    <source>
        <dbReference type="ARBA" id="ARBA00023163"/>
    </source>
</evidence>
<protein>
    <submittedName>
        <fullName evidence="5">MerR family transcriptional regulator</fullName>
    </submittedName>
</protein>
<dbReference type="GeneID" id="97985447"/>
<accession>A0A3E3ICU4</accession>
<dbReference type="EMBL" id="QVLV01000001">
    <property type="protein sequence ID" value="RGE64894.1"/>
    <property type="molecule type" value="Genomic_DNA"/>
</dbReference>
<sequence length="890" mass="101585">MELVKITELTGMLGITSRSLRYYEQAGLIRSVRPDSGKYRYYDAANIERLRQILVLRKMQIPVKDILRIYESEDMSVVVETFVSRIRAIDEEVNALTDLRRIVNDFLATMTRNGITKISALPLLYESMEKQLDSLENNRTGSYKELASISDRLTKPVQPSLVQLPPMRILSSCLKENSQISDVEGFSRWVQMHGIPSGRPGAHERFDTRTEAGDIILLKLAKDFQNSSPYLDYYWEGGLFAAADLYLDEDMNAGFCSLLSAFDNNPYYEIDYTHGGRLRQEPLLEDLISPDSRRELVSLLVPVKKRLPDPKLFKAPEEIPPDSITPEEIERANPVLWSKDVPMDQLIPINHPHYRVTEQGEAEYISWISTRVLSTNVEVRLPFRVDIDFRIGEESGGWGHGKKEESIRFHHGDDLNFLFGINMYNHTDERLSRKAICFHQPVFGDYYSFPGRGAILPEVYNHLTWIVGQNHFAVIINEEIRYCGRNFPYMSVNMYQEQPRPIILGSDSSIKKYYRAIRISQLAQLPKIRIQKGALTMVTRQSNNIIPNIHRLITSEFGENYWFSGCARYVMESLGEYTAEPDFGYWFFAGLTGDILAQVYSYEKYMGEAVSSCMFNSMGGSYFQGIFEKCGYASTFVSLEQLCSNREMYLQTLMAYIDKGVPVIAVTRFGGDAPWGIYAGYEEYGRTLLYLSGDKTEPERIPAQQAIDEQQTATYAGQGWLFIGEKKRTVDLAQVYRNIIIDMPRLLTVKTDGFCFGPEAFRAWAESIESGKFDAISLESFEDGWDSHISNICNMATNGSCVFTFLDRARELNPDFAFLEDIGRQYRRTAEIWNNDNGNDLEALGGGFNVTLPNLQDKTRRGKIAAKIREAAACMDKVLEILHANLPERP</sequence>